<reference evidence="1" key="1">
    <citation type="submission" date="2016-01" db="EMBL/GenBank/DDBJ databases">
        <authorList>
            <person name="Peeters C."/>
        </authorList>
    </citation>
    <scope>NUCLEOTIDE SEQUENCE</scope>
    <source>
        <strain evidence="1">LMG 29321</strain>
    </source>
</reference>
<dbReference type="Proteomes" id="UP000071859">
    <property type="component" value="Unassembled WGS sequence"/>
</dbReference>
<keyword evidence="2" id="KW-1185">Reference proteome</keyword>
<accession>A0A158A6J8</accession>
<name>A0A158A6J8_9BURK</name>
<dbReference type="EMBL" id="FCOX02000004">
    <property type="protein sequence ID" value="SAK53400.1"/>
    <property type="molecule type" value="Genomic_DNA"/>
</dbReference>
<gene>
    <name evidence="1" type="ORF">AWB78_01322</name>
</gene>
<evidence type="ECO:0000313" key="1">
    <source>
        <dbReference type="EMBL" id="SAK53400.1"/>
    </source>
</evidence>
<organism evidence="1 2">
    <name type="scientific">Caballeronia calidae</name>
    <dbReference type="NCBI Taxonomy" id="1777139"/>
    <lineage>
        <taxon>Bacteria</taxon>
        <taxon>Pseudomonadati</taxon>
        <taxon>Pseudomonadota</taxon>
        <taxon>Betaproteobacteria</taxon>
        <taxon>Burkholderiales</taxon>
        <taxon>Burkholderiaceae</taxon>
        <taxon>Caballeronia</taxon>
    </lineage>
</organism>
<dbReference type="AlphaFoldDB" id="A0A158A6J8"/>
<proteinExistence type="predicted"/>
<protein>
    <submittedName>
        <fullName evidence="1">Uncharacterized protein</fullName>
    </submittedName>
</protein>
<sequence>MVKVGQIWREVDRRFSRHVRIEAVGEGFGKALICTINPETGQKCGPFTQARLSRFNGKSGGYTIVLEAARRDESMKPHIYLSSEKWHVYAPPDQGFGFIFMRNAFSYAKGIWKRRTKQC</sequence>
<comment type="caution">
    <text evidence="1">The sequence shown here is derived from an EMBL/GenBank/DDBJ whole genome shotgun (WGS) entry which is preliminary data.</text>
</comment>
<evidence type="ECO:0000313" key="2">
    <source>
        <dbReference type="Proteomes" id="UP000071859"/>
    </source>
</evidence>